<comment type="caution">
    <text evidence="3">The sequence shown here is derived from an EMBL/GenBank/DDBJ whole genome shotgun (WGS) entry which is preliminary data.</text>
</comment>
<feature type="region of interest" description="Disordered" evidence="1">
    <location>
        <begin position="21"/>
        <end position="47"/>
    </location>
</feature>
<dbReference type="Proteomes" id="UP000076580">
    <property type="component" value="Unassembled WGS sequence"/>
</dbReference>
<keyword evidence="2" id="KW-0732">Signal</keyword>
<protein>
    <submittedName>
        <fullName evidence="3">Uncharacterized protein</fullName>
    </submittedName>
</protein>
<dbReference type="RefSeq" id="XP_040653282.1">
    <property type="nucleotide sequence ID" value="XM_040805573.1"/>
</dbReference>
<keyword evidence="4" id="KW-1185">Reference proteome</keyword>
<dbReference type="InParanoid" id="A0A151G9W3"/>
<gene>
    <name evidence="3" type="ORF">DCS_08299</name>
</gene>
<sequence>MQLGSLVLAFFVCSSAALSPRHARREANAPTPEELQKAADRQSEKVQHDYNDAMDRLRLYARPRWRDYLNEGQVDSALGQLANTYGMGCVGEKESTTMTCKPRLETPNGRHLHQIYNLTVTVELLLMYFAGTSSTIYAYFGDKDIVHDEDLKQLTPIFSNHKWAPPRLLIYRWPRCSAQSIKLKAIHASSRMPLVNNQYEFFPGGLLGSYREENGKQAKYNVEWSGELNWDSWQQTFDSKRNGRERTWLEKHDKYMSDVKHTGSPRWELIRDAKLEKAIEELSSKYRIDCDGTDSGMDCKPKVESAVVGRNWHQFTNMTIDATIQNWPTAGTDSKIYAYFGDKASSTMGTWINLSPSSTPQHGKTVRVDVKVPLVFGTDKPDLLALRTFKIVQSPAADDDFSIGGITFRVTHAASGMKMVNTQYNVFPDWLGTEVMEHGKQAKYNIEWTGALDWDQWHTKFGGGRSQEEFQRVEDALNEAQYPWQWAPWDSMRNRMREISRKSKGAA</sequence>
<dbReference type="EMBL" id="LAYC01000011">
    <property type="protein sequence ID" value="KYK53930.1"/>
    <property type="molecule type" value="Genomic_DNA"/>
</dbReference>
<dbReference type="AlphaFoldDB" id="A0A151G9W3"/>
<organism evidence="3 4">
    <name type="scientific">Drechmeria coniospora</name>
    <name type="common">Nematophagous fungus</name>
    <name type="synonym">Meria coniospora</name>
    <dbReference type="NCBI Taxonomy" id="98403"/>
    <lineage>
        <taxon>Eukaryota</taxon>
        <taxon>Fungi</taxon>
        <taxon>Dikarya</taxon>
        <taxon>Ascomycota</taxon>
        <taxon>Pezizomycotina</taxon>
        <taxon>Sordariomycetes</taxon>
        <taxon>Hypocreomycetidae</taxon>
        <taxon>Hypocreales</taxon>
        <taxon>Ophiocordycipitaceae</taxon>
        <taxon>Drechmeria</taxon>
    </lineage>
</organism>
<feature type="signal peptide" evidence="2">
    <location>
        <begin position="1"/>
        <end position="17"/>
    </location>
</feature>
<reference evidence="3 4" key="1">
    <citation type="journal article" date="2016" name="Sci. Rep.">
        <title>Insights into Adaptations to a Near-Obligate Nematode Endoparasitic Lifestyle from the Finished Genome of Drechmeria coniospora.</title>
        <authorList>
            <person name="Zhang L."/>
            <person name="Zhou Z."/>
            <person name="Guo Q."/>
            <person name="Fokkens L."/>
            <person name="Miskei M."/>
            <person name="Pocsi I."/>
            <person name="Zhang W."/>
            <person name="Chen M."/>
            <person name="Wang L."/>
            <person name="Sun Y."/>
            <person name="Donzelli B.G."/>
            <person name="Gibson D.M."/>
            <person name="Nelson D.R."/>
            <person name="Luo J.G."/>
            <person name="Rep M."/>
            <person name="Liu H."/>
            <person name="Yang S."/>
            <person name="Wang J."/>
            <person name="Krasnoff S.B."/>
            <person name="Xu Y."/>
            <person name="Molnar I."/>
            <person name="Lin M."/>
        </authorList>
    </citation>
    <scope>NUCLEOTIDE SEQUENCE [LARGE SCALE GENOMIC DNA]</scope>
    <source>
        <strain evidence="3 4">ARSEF 6962</strain>
    </source>
</reference>
<evidence type="ECO:0000313" key="3">
    <source>
        <dbReference type="EMBL" id="KYK53930.1"/>
    </source>
</evidence>
<evidence type="ECO:0000313" key="4">
    <source>
        <dbReference type="Proteomes" id="UP000076580"/>
    </source>
</evidence>
<feature type="chain" id="PRO_5007580396" evidence="2">
    <location>
        <begin position="18"/>
        <end position="507"/>
    </location>
</feature>
<dbReference type="GeneID" id="63720942"/>
<evidence type="ECO:0000256" key="1">
    <source>
        <dbReference type="SAM" id="MobiDB-lite"/>
    </source>
</evidence>
<evidence type="ECO:0000256" key="2">
    <source>
        <dbReference type="SAM" id="SignalP"/>
    </source>
</evidence>
<feature type="compositionally biased region" description="Basic and acidic residues" evidence="1">
    <location>
        <begin position="34"/>
        <end position="47"/>
    </location>
</feature>
<proteinExistence type="predicted"/>
<name>A0A151G9W3_DRECN</name>
<accession>A0A151G9W3</accession>